<evidence type="ECO:0000256" key="1">
    <source>
        <dbReference type="SAM" id="MobiDB-lite"/>
    </source>
</evidence>
<gene>
    <name evidence="2" type="ORF">C8F04DRAFT_1235225</name>
</gene>
<keyword evidence="3" id="KW-1185">Reference proteome</keyword>
<sequence length="136" mass="15467">MRPWPKMYVHASRPQNTQGRSTSSPLVSVEAFNFRPTSDIFARSAHLGHIRNPGFYMKSSGPKPTLYHQPLCGLLNICGVLPQAQLLTCPFRAALCWPIFRPISAHSQPNLALVEDEWSLWPDGEFKAYFREELKL</sequence>
<name>A0AAD6WYW1_9AGAR</name>
<evidence type="ECO:0000313" key="2">
    <source>
        <dbReference type="EMBL" id="KAJ7032618.1"/>
    </source>
</evidence>
<dbReference type="EMBL" id="JARJCM010000071">
    <property type="protein sequence ID" value="KAJ7032618.1"/>
    <property type="molecule type" value="Genomic_DNA"/>
</dbReference>
<protein>
    <submittedName>
        <fullName evidence="2">Uncharacterized protein</fullName>
    </submittedName>
</protein>
<feature type="region of interest" description="Disordered" evidence="1">
    <location>
        <begin position="1"/>
        <end position="24"/>
    </location>
</feature>
<accession>A0AAD6WYW1</accession>
<dbReference type="Proteomes" id="UP001218188">
    <property type="component" value="Unassembled WGS sequence"/>
</dbReference>
<evidence type="ECO:0000313" key="3">
    <source>
        <dbReference type="Proteomes" id="UP001218188"/>
    </source>
</evidence>
<comment type="caution">
    <text evidence="2">The sequence shown here is derived from an EMBL/GenBank/DDBJ whole genome shotgun (WGS) entry which is preliminary data.</text>
</comment>
<reference evidence="2" key="1">
    <citation type="submission" date="2023-03" db="EMBL/GenBank/DDBJ databases">
        <title>Massive genome expansion in bonnet fungi (Mycena s.s.) driven by repeated elements and novel gene families across ecological guilds.</title>
        <authorList>
            <consortium name="Lawrence Berkeley National Laboratory"/>
            <person name="Harder C.B."/>
            <person name="Miyauchi S."/>
            <person name="Viragh M."/>
            <person name="Kuo A."/>
            <person name="Thoen E."/>
            <person name="Andreopoulos B."/>
            <person name="Lu D."/>
            <person name="Skrede I."/>
            <person name="Drula E."/>
            <person name="Henrissat B."/>
            <person name="Morin E."/>
            <person name="Kohler A."/>
            <person name="Barry K."/>
            <person name="LaButti K."/>
            <person name="Morin E."/>
            <person name="Salamov A."/>
            <person name="Lipzen A."/>
            <person name="Mereny Z."/>
            <person name="Hegedus B."/>
            <person name="Baldrian P."/>
            <person name="Stursova M."/>
            <person name="Weitz H."/>
            <person name="Taylor A."/>
            <person name="Grigoriev I.V."/>
            <person name="Nagy L.G."/>
            <person name="Martin F."/>
            <person name="Kauserud H."/>
        </authorList>
    </citation>
    <scope>NUCLEOTIDE SEQUENCE</scope>
    <source>
        <strain evidence="2">CBHHK200</strain>
    </source>
</reference>
<proteinExistence type="predicted"/>
<organism evidence="2 3">
    <name type="scientific">Mycena alexandri</name>
    <dbReference type="NCBI Taxonomy" id="1745969"/>
    <lineage>
        <taxon>Eukaryota</taxon>
        <taxon>Fungi</taxon>
        <taxon>Dikarya</taxon>
        <taxon>Basidiomycota</taxon>
        <taxon>Agaricomycotina</taxon>
        <taxon>Agaricomycetes</taxon>
        <taxon>Agaricomycetidae</taxon>
        <taxon>Agaricales</taxon>
        <taxon>Marasmiineae</taxon>
        <taxon>Mycenaceae</taxon>
        <taxon>Mycena</taxon>
    </lineage>
</organism>
<feature type="compositionally biased region" description="Polar residues" evidence="1">
    <location>
        <begin position="13"/>
        <end position="24"/>
    </location>
</feature>
<dbReference type="AlphaFoldDB" id="A0AAD6WYW1"/>